<evidence type="ECO:0000313" key="1">
    <source>
        <dbReference type="EMBL" id="RFU33110.1"/>
    </source>
</evidence>
<keyword evidence="2" id="KW-1185">Reference proteome</keyword>
<dbReference type="OMA" id="MEVQNPR"/>
<reference evidence="1 2" key="1">
    <citation type="submission" date="2018-05" db="EMBL/GenBank/DDBJ databases">
        <title>Draft genome sequence of Scytalidium lignicola DSM 105466, a ubiquitous saprotrophic fungus.</title>
        <authorList>
            <person name="Buettner E."/>
            <person name="Gebauer A.M."/>
            <person name="Hofrichter M."/>
            <person name="Liers C."/>
            <person name="Kellner H."/>
        </authorList>
    </citation>
    <scope>NUCLEOTIDE SEQUENCE [LARGE SCALE GENOMIC DNA]</scope>
    <source>
        <strain evidence="1 2">DSM 105466</strain>
    </source>
</reference>
<accession>A0A3E2HI54</accession>
<dbReference type="EMBL" id="NCSJ02000041">
    <property type="protein sequence ID" value="RFU33110.1"/>
    <property type="molecule type" value="Genomic_DNA"/>
</dbReference>
<organism evidence="1 2">
    <name type="scientific">Scytalidium lignicola</name>
    <name type="common">Hyphomycete</name>
    <dbReference type="NCBI Taxonomy" id="5539"/>
    <lineage>
        <taxon>Eukaryota</taxon>
        <taxon>Fungi</taxon>
        <taxon>Dikarya</taxon>
        <taxon>Ascomycota</taxon>
        <taxon>Pezizomycotina</taxon>
        <taxon>Leotiomycetes</taxon>
        <taxon>Leotiomycetes incertae sedis</taxon>
        <taxon>Scytalidium</taxon>
    </lineage>
</organism>
<dbReference type="Proteomes" id="UP000258309">
    <property type="component" value="Unassembled WGS sequence"/>
</dbReference>
<gene>
    <name evidence="1" type="ORF">B7463_g3222</name>
</gene>
<dbReference type="AlphaFoldDB" id="A0A3E2HI54"/>
<proteinExistence type="predicted"/>
<dbReference type="InterPro" id="IPR032675">
    <property type="entry name" value="LRR_dom_sf"/>
</dbReference>
<dbReference type="Gene3D" id="3.80.10.10">
    <property type="entry name" value="Ribonuclease Inhibitor"/>
    <property type="match status" value="1"/>
</dbReference>
<evidence type="ECO:0000313" key="2">
    <source>
        <dbReference type="Proteomes" id="UP000258309"/>
    </source>
</evidence>
<name>A0A3E2HI54_SCYLI</name>
<feature type="non-terminal residue" evidence="1">
    <location>
        <position position="1"/>
    </location>
</feature>
<dbReference type="STRING" id="5539.A0A3E2HI54"/>
<comment type="caution">
    <text evidence="1">The sequence shown here is derived from an EMBL/GenBank/DDBJ whole genome shotgun (WGS) entry which is preliminary data.</text>
</comment>
<feature type="non-terminal residue" evidence="1">
    <location>
        <position position="364"/>
    </location>
</feature>
<protein>
    <submittedName>
        <fullName evidence="1">Uncharacterized protein</fullName>
    </submittedName>
</protein>
<dbReference type="OrthoDB" id="5356476at2759"/>
<sequence>MASAYLANQAQTLESTASVDPSQAQVAQIPLQTFSLPTFPEEAFKSGLESLILTSDIKLDEYTDILTQPFSVSNLPASIKSLTLELFSLGYPPGFLNELGKKFSGLKAITVYSQLIGGTTKESREDAIAFVKSQTELQEAHLLDVFGSPGFFAELGESLSPNLKLLEINYTYRHSDPKFLETIPSKEMAAFIGKGKQLVGLTLSISPPDITDDDEDLEGTEVGVRPVSGKHSESLVEALVENGKDIIVLDLTMFELSLEDLEKVLDSCHNLKGIHITVSLEKGWKEVFDVLGKKERGIEFAEFVGAPGESILEELKNNKGEINLDEESLNKLSNTCKDLKALSLSILKVKVTNWTKDGDKWQKQ</sequence>